<proteinExistence type="predicted"/>
<sequence>MHCSRQQRSCCWGWRAGSRCCGSGGDLKRLRSARRRSRVAHRGRGGVHVVAGRNRLTGRGRGRRGIPRDSLASRQGRGQKGDEGALSQAATEGVTGAGEERAVLHKRAPGGNPGSSLAYWRTTKRPLNGWFKPDVPPYPPYRCIGPRRQTRNKPGQCVTNLHVVAYTPY</sequence>
<name>A0A1K0IC55_CUPNE</name>
<evidence type="ECO:0000313" key="2">
    <source>
        <dbReference type="EMBL" id="SCU74885.1"/>
    </source>
</evidence>
<feature type="compositionally biased region" description="Basic residues" evidence="1">
    <location>
        <begin position="56"/>
        <end position="65"/>
    </location>
</feature>
<evidence type="ECO:0000256" key="1">
    <source>
        <dbReference type="SAM" id="MobiDB-lite"/>
    </source>
</evidence>
<accession>A0A1K0IC55</accession>
<feature type="region of interest" description="Disordered" evidence="1">
    <location>
        <begin position="52"/>
        <end position="119"/>
    </location>
</feature>
<dbReference type="EMBL" id="FMSH01000124">
    <property type="protein sequence ID" value="SCU74885.1"/>
    <property type="molecule type" value="Genomic_DNA"/>
</dbReference>
<reference evidence="2" key="1">
    <citation type="submission" date="2016-09" db="EMBL/GenBank/DDBJ databases">
        <authorList>
            <person name="Capua I."/>
            <person name="De Benedictis P."/>
            <person name="Joannis T."/>
            <person name="Lombin L.H."/>
            <person name="Cattoli G."/>
        </authorList>
    </citation>
    <scope>NUCLEOTIDE SEQUENCE</scope>
    <source>
        <strain evidence="2">B9</strain>
    </source>
</reference>
<gene>
    <name evidence="2" type="ORF">CNECB9_210013</name>
</gene>
<organism evidence="2">
    <name type="scientific">Cupriavidus necator</name>
    <name type="common">Alcaligenes eutrophus</name>
    <name type="synonym">Ralstonia eutropha</name>
    <dbReference type="NCBI Taxonomy" id="106590"/>
    <lineage>
        <taxon>Bacteria</taxon>
        <taxon>Pseudomonadati</taxon>
        <taxon>Pseudomonadota</taxon>
        <taxon>Betaproteobacteria</taxon>
        <taxon>Burkholderiales</taxon>
        <taxon>Burkholderiaceae</taxon>
        <taxon>Cupriavidus</taxon>
    </lineage>
</organism>
<dbReference type="AlphaFoldDB" id="A0A1K0IC55"/>
<protein>
    <submittedName>
        <fullName evidence="2">Uncharacterized protein</fullName>
    </submittedName>
</protein>